<protein>
    <submittedName>
        <fullName evidence="1">Uncharacterized protein</fullName>
    </submittedName>
</protein>
<dbReference type="EMBL" id="BGPR01294374">
    <property type="protein sequence ID" value="GBN52691.1"/>
    <property type="molecule type" value="Genomic_DNA"/>
</dbReference>
<reference evidence="1 3" key="1">
    <citation type="journal article" date="2019" name="Sci. Rep.">
        <title>Orb-weaving spider Araneus ventricosus genome elucidates the spidroin gene catalogue.</title>
        <authorList>
            <person name="Kono N."/>
            <person name="Nakamura H."/>
            <person name="Ohtoshi R."/>
            <person name="Moran D.A.P."/>
            <person name="Shinohara A."/>
            <person name="Yoshida Y."/>
            <person name="Fujiwara M."/>
            <person name="Mori M."/>
            <person name="Tomita M."/>
            <person name="Arakawa K."/>
        </authorList>
    </citation>
    <scope>NUCLEOTIDE SEQUENCE [LARGE SCALE GENOMIC DNA]</scope>
</reference>
<dbReference type="Proteomes" id="UP000499080">
    <property type="component" value="Unassembled WGS sequence"/>
</dbReference>
<dbReference type="EMBL" id="BGPR01294356">
    <property type="protein sequence ID" value="GBN52654.1"/>
    <property type="molecule type" value="Genomic_DNA"/>
</dbReference>
<proteinExistence type="predicted"/>
<evidence type="ECO:0000313" key="2">
    <source>
        <dbReference type="EMBL" id="GBN52691.1"/>
    </source>
</evidence>
<sequence>MGASGTAVFQQVSAHFNCGIRGNFRYLDIFRWSIYTCKAFANNAKFEYREKHK</sequence>
<feature type="non-terminal residue" evidence="1">
    <location>
        <position position="53"/>
    </location>
</feature>
<organism evidence="1 3">
    <name type="scientific">Araneus ventricosus</name>
    <name type="common">Orbweaver spider</name>
    <name type="synonym">Epeira ventricosa</name>
    <dbReference type="NCBI Taxonomy" id="182803"/>
    <lineage>
        <taxon>Eukaryota</taxon>
        <taxon>Metazoa</taxon>
        <taxon>Ecdysozoa</taxon>
        <taxon>Arthropoda</taxon>
        <taxon>Chelicerata</taxon>
        <taxon>Arachnida</taxon>
        <taxon>Araneae</taxon>
        <taxon>Araneomorphae</taxon>
        <taxon>Entelegynae</taxon>
        <taxon>Araneoidea</taxon>
        <taxon>Araneidae</taxon>
        <taxon>Araneus</taxon>
    </lineage>
</organism>
<evidence type="ECO:0000313" key="3">
    <source>
        <dbReference type="Proteomes" id="UP000499080"/>
    </source>
</evidence>
<name>A0A4Y2PMX9_ARAVE</name>
<evidence type="ECO:0000313" key="1">
    <source>
        <dbReference type="EMBL" id="GBN52654.1"/>
    </source>
</evidence>
<accession>A0A4Y2PMX9</accession>
<comment type="caution">
    <text evidence="1">The sequence shown here is derived from an EMBL/GenBank/DDBJ whole genome shotgun (WGS) entry which is preliminary data.</text>
</comment>
<gene>
    <name evidence="1" type="ORF">AVEN_46614_1</name>
    <name evidence="2" type="ORF">AVEN_82234_1</name>
</gene>
<dbReference type="AlphaFoldDB" id="A0A4Y2PMX9"/>
<keyword evidence="3" id="KW-1185">Reference proteome</keyword>